<dbReference type="AlphaFoldDB" id="A0A1Y2A817"/>
<name>A0A1Y2A817_9PLEO</name>
<dbReference type="Proteomes" id="UP000193144">
    <property type="component" value="Unassembled WGS sequence"/>
</dbReference>
<comment type="caution">
    <text evidence="1">The sequence shown here is derived from an EMBL/GenBank/DDBJ whole genome shotgun (WGS) entry which is preliminary data.</text>
</comment>
<accession>A0A1Y2A817</accession>
<proteinExistence type="predicted"/>
<dbReference type="EMBL" id="MCFA01000005">
    <property type="protein sequence ID" value="ORY18672.1"/>
    <property type="molecule type" value="Genomic_DNA"/>
</dbReference>
<protein>
    <submittedName>
        <fullName evidence="1">Uncharacterized protein</fullName>
    </submittedName>
</protein>
<gene>
    <name evidence="1" type="ORF">BCR34DRAFT_553258</name>
</gene>
<keyword evidence="2" id="KW-1185">Reference proteome</keyword>
<sequence>MDLPLKIRERIYGFLLQVAGVIILKQNKTPLQHYPTPYSNMDSRILKPGIAWASTQTIMGAGKARFWSHPSTNVRILRANKQVYAEAKPLLYGINLFEFSNLSNESSPRADFSIPIFPRGIPKLIKHVCIRAGAFYGLGWMLQHGHKHLKNYYRGVESLILILELGAVTRGYGKILARQDNEKWVTYVERIQQSMRLMGGVRENVDDILKWQLKPVPTWIDFRVVFQAERIMDGVGMDEKYEEELDVKKVEIKRAVAEAFELFKRGGF</sequence>
<dbReference type="OrthoDB" id="2951834at2759"/>
<dbReference type="PANTHER" id="PTHR42085:SF2">
    <property type="entry name" value="F-BOX DOMAIN-CONTAINING PROTEIN"/>
    <property type="match status" value="1"/>
</dbReference>
<dbReference type="InterPro" id="IPR038883">
    <property type="entry name" value="AN11006-like"/>
</dbReference>
<evidence type="ECO:0000313" key="2">
    <source>
        <dbReference type="Proteomes" id="UP000193144"/>
    </source>
</evidence>
<reference evidence="1 2" key="1">
    <citation type="submission" date="2016-07" db="EMBL/GenBank/DDBJ databases">
        <title>Pervasive Adenine N6-methylation of Active Genes in Fungi.</title>
        <authorList>
            <consortium name="DOE Joint Genome Institute"/>
            <person name="Mondo S.J."/>
            <person name="Dannebaum R.O."/>
            <person name="Kuo R.C."/>
            <person name="Labutti K."/>
            <person name="Haridas S."/>
            <person name="Kuo A."/>
            <person name="Salamov A."/>
            <person name="Ahrendt S.R."/>
            <person name="Lipzen A."/>
            <person name="Sullivan W."/>
            <person name="Andreopoulos W.B."/>
            <person name="Clum A."/>
            <person name="Lindquist E."/>
            <person name="Daum C."/>
            <person name="Ramamoorthy G.K."/>
            <person name="Gryganskyi A."/>
            <person name="Culley D."/>
            <person name="Magnuson J.K."/>
            <person name="James T.Y."/>
            <person name="O'Malley M.A."/>
            <person name="Stajich J.E."/>
            <person name="Spatafora J.W."/>
            <person name="Visel A."/>
            <person name="Grigoriev I.V."/>
        </authorList>
    </citation>
    <scope>NUCLEOTIDE SEQUENCE [LARGE SCALE GENOMIC DNA]</scope>
    <source>
        <strain evidence="1 2">CBS 115471</strain>
    </source>
</reference>
<dbReference type="PANTHER" id="PTHR42085">
    <property type="entry name" value="F-BOX DOMAIN-CONTAINING PROTEIN"/>
    <property type="match status" value="1"/>
</dbReference>
<organism evidence="1 2">
    <name type="scientific">Clohesyomyces aquaticus</name>
    <dbReference type="NCBI Taxonomy" id="1231657"/>
    <lineage>
        <taxon>Eukaryota</taxon>
        <taxon>Fungi</taxon>
        <taxon>Dikarya</taxon>
        <taxon>Ascomycota</taxon>
        <taxon>Pezizomycotina</taxon>
        <taxon>Dothideomycetes</taxon>
        <taxon>Pleosporomycetidae</taxon>
        <taxon>Pleosporales</taxon>
        <taxon>Lindgomycetaceae</taxon>
        <taxon>Clohesyomyces</taxon>
    </lineage>
</organism>
<evidence type="ECO:0000313" key="1">
    <source>
        <dbReference type="EMBL" id="ORY18672.1"/>
    </source>
</evidence>